<evidence type="ECO:0000259" key="12">
    <source>
        <dbReference type="PROSITE" id="PS01225"/>
    </source>
</evidence>
<dbReference type="FunFam" id="2.10.25.10:FF:000674">
    <property type="entry name" value="Mucin-2"/>
    <property type="match status" value="2"/>
</dbReference>
<protein>
    <submittedName>
        <fullName evidence="15">Mucin-5AC</fullName>
    </submittedName>
</protein>
<dbReference type="Pfam" id="PF13330">
    <property type="entry name" value="Mucin2_WxxW"/>
    <property type="match status" value="3"/>
</dbReference>
<feature type="domain" description="VWFD" evidence="14">
    <location>
        <begin position="2695"/>
        <end position="2870"/>
    </location>
</feature>
<keyword evidence="7" id="KW-0325">Glycoprotein</keyword>
<dbReference type="InterPro" id="IPR025155">
    <property type="entry name" value="WxxW_domain"/>
</dbReference>
<evidence type="ECO:0000259" key="13">
    <source>
        <dbReference type="PROSITE" id="PS50184"/>
    </source>
</evidence>
<evidence type="ECO:0000313" key="16">
    <source>
        <dbReference type="Proteomes" id="UP001295444"/>
    </source>
</evidence>
<proteinExistence type="predicted"/>
<dbReference type="InterPro" id="IPR001846">
    <property type="entry name" value="VWF_type-D"/>
</dbReference>
<feature type="domain" description="CTCK" evidence="12">
    <location>
        <begin position="2195"/>
        <end position="2291"/>
    </location>
</feature>
<evidence type="ECO:0000256" key="3">
    <source>
        <dbReference type="ARBA" id="ARBA00022729"/>
    </source>
</evidence>
<feature type="disulfide bond" evidence="8">
    <location>
        <begin position="5294"/>
        <end position="5348"/>
    </location>
</feature>
<comment type="subcellular location">
    <subcellularLocation>
        <location evidence="1">Secreted</location>
    </subcellularLocation>
</comment>
<feature type="region of interest" description="Disordered" evidence="9">
    <location>
        <begin position="5202"/>
        <end position="5227"/>
    </location>
</feature>
<feature type="region of interest" description="Disordered" evidence="9">
    <location>
        <begin position="1372"/>
        <end position="1411"/>
    </location>
</feature>
<name>A0AAD1WWR4_PELCU</name>
<evidence type="ECO:0000256" key="11">
    <source>
        <dbReference type="SAM" id="SignalP"/>
    </source>
</evidence>
<evidence type="ECO:0000256" key="5">
    <source>
        <dbReference type="ARBA" id="ARBA00023008"/>
    </source>
</evidence>
<dbReference type="InterPro" id="IPR050780">
    <property type="entry name" value="Mucin_vWF_Thrombospondin_sf"/>
</dbReference>
<feature type="domain" description="VWFC" evidence="13">
    <location>
        <begin position="4508"/>
        <end position="4573"/>
    </location>
</feature>
<feature type="domain" description="VWFD" evidence="14">
    <location>
        <begin position="3164"/>
        <end position="3347"/>
    </location>
</feature>
<accession>A0AAD1WWR4</accession>
<feature type="signal peptide" evidence="11">
    <location>
        <begin position="1"/>
        <end position="24"/>
    </location>
</feature>
<dbReference type="Pfam" id="PF08742">
    <property type="entry name" value="C8"/>
    <property type="match status" value="7"/>
</dbReference>
<dbReference type="Gene3D" id="2.10.25.10">
    <property type="entry name" value="Laminin"/>
    <property type="match status" value="5"/>
</dbReference>
<dbReference type="InterPro" id="IPR036084">
    <property type="entry name" value="Ser_inhib-like_sf"/>
</dbReference>
<dbReference type="PROSITE" id="PS51233">
    <property type="entry name" value="VWFD"/>
    <property type="match status" value="7"/>
</dbReference>
<dbReference type="SUPFAM" id="SSF57567">
    <property type="entry name" value="Serine protease inhibitors"/>
    <property type="match status" value="5"/>
</dbReference>
<dbReference type="SMART" id="SM00832">
    <property type="entry name" value="C8"/>
    <property type="match status" value="7"/>
</dbReference>
<dbReference type="Pfam" id="PF00094">
    <property type="entry name" value="VWD"/>
    <property type="match status" value="7"/>
</dbReference>
<dbReference type="PANTHER" id="PTHR11339">
    <property type="entry name" value="EXTRACELLULAR MATRIX GLYCOPROTEIN RELATED"/>
    <property type="match status" value="1"/>
</dbReference>
<dbReference type="EMBL" id="OW240923">
    <property type="protein sequence ID" value="CAH2325411.1"/>
    <property type="molecule type" value="Genomic_DNA"/>
</dbReference>
<evidence type="ECO:0000256" key="6">
    <source>
        <dbReference type="ARBA" id="ARBA00023157"/>
    </source>
</evidence>
<dbReference type="GO" id="GO:0031012">
    <property type="term" value="C:extracellular matrix"/>
    <property type="evidence" value="ECO:0007669"/>
    <property type="project" value="TreeGrafter"/>
</dbReference>
<feature type="region of interest" description="Disordered" evidence="9">
    <location>
        <begin position="1542"/>
        <end position="1569"/>
    </location>
</feature>
<keyword evidence="5" id="KW-0186">Copper</keyword>
<feature type="domain" description="CTCK" evidence="12">
    <location>
        <begin position="5269"/>
        <end position="5356"/>
    </location>
</feature>
<evidence type="ECO:0000256" key="8">
    <source>
        <dbReference type="PROSITE-ProRule" id="PRU00039"/>
    </source>
</evidence>
<feature type="transmembrane region" description="Helical" evidence="10">
    <location>
        <begin position="1472"/>
        <end position="1504"/>
    </location>
</feature>
<keyword evidence="2" id="KW-0964">Secreted</keyword>
<feature type="chain" id="PRO_5041899785" evidence="11">
    <location>
        <begin position="25"/>
        <end position="5356"/>
    </location>
</feature>
<keyword evidence="16" id="KW-1185">Reference proteome</keyword>
<dbReference type="InterPro" id="IPR014853">
    <property type="entry name" value="VWF/SSPO/ZAN-like_Cys-rich_dom"/>
</dbReference>
<evidence type="ECO:0000256" key="10">
    <source>
        <dbReference type="SAM" id="Phobius"/>
    </source>
</evidence>
<dbReference type="PROSITE" id="PS01208">
    <property type="entry name" value="VWFC_1"/>
    <property type="match status" value="1"/>
</dbReference>
<feature type="disulfide bond" evidence="8">
    <location>
        <begin position="2229"/>
        <end position="2283"/>
    </location>
</feature>
<dbReference type="InterPro" id="IPR058753">
    <property type="entry name" value="TIL_OTOGL_Mucin"/>
</dbReference>
<sequence>MGTFTGIPLWILLVILGSLNVVLTGPPRISIIQAVATNPDVKAINVAHNGKVCSTWGNFHFKNFDGYVFYFPGTCNYVYSSHCKSTYEDFNIQIRRSVVNNVPVIEKITMKIDELVVQIDSSSVEVNGEVVQLPYGCSGVQIEKNGVYLKVSSKLGLVFMWNEDESLLLELDQKYANQTCGLCGDYSSISINNEFISDGVQITETQFGNLQKMDGPTEQCLDVPPQPKSNCTDYENICEGILMGAAFSNCRSLVDVEQYIETCVKDLCLCNSNVTTLCLCDTFAEYSRQCAHAGGQPQNWRTPDLCPKKCPYNMEYQECGSPCGDTCTNPERVVICEDHCLEGCFCPPGTVFDDISNAGCIPIEKCSCTFNSDTYTAGTSYSTSCSTCVCSAGKWDCQNIPCPATCSIQGGSHITTYDQTHYNVFGDCNYVLSKVCSGYDFTVLAELRKCGLTESETCLKSATVMLNGGETVVVIKPCGSVYVNNIYTQLPLSAAKVTVFRPSSFYIVVETNLGVQIVAQLIPLMQVYVTLDPSFMTKTCGLCGNFNDKQTDDFQTINGVIEGTAASFANTWKTQASCPNVKNLYENPCSLSVQNGLEKYAQHWCGLIADPSGPFFPCHSQVNTEIYIQNCMFDTCNCEKTEDCMCAAVSSYVHACAAKGIILTGWRADVCSNYMNTCPKTLNYTYSVTTCQPTCRSLSEPDVTCNIQFVPVDGCTCTKGYYMDDSGKCVLANACLCYYQGSAVPSGEVVYDNGIQCTCTQGQFSCIGSPVPVRSTCSAPMVYFDYCMKDGTTPSRYLRKACKACSKDYSTKCVSGCVCPEGLVSDGEGKCIAEDQCPCIHNDATYKPGGKVKIKCNTCTCKDRIWQCTSEPCLATCAVYGNGHYITFDGKRYTFNGDCEYTLAQDHCGKSGNSSTFRVITENIPCGTTGTTCSKAIKVFLGSYEIILTDEKLEEVERCIEGKINYKVRHMGIYLVIVADNGLILMWDKRTSIFIKLSKDFENRLKDYWKLTLIANHMNLFNFLFIIFNSKGTVCGLCGNYDGDGNNDFATRSMSVVGDVTEFGNSWKLSPTCPDANVLKDACSANPYRKSWALKQCSIINSPAFYACHYHVDPSKYYDACVTDSCACDTGGECECFCTAVAAYAQVCGEYGVCISWRTPSICPVFCDYYNPEGECEWHYKPCGSPCFKTCRNPSGKCLHELSGLEGCYPSCPAAKPFFDEDKMECVAQCGCYDNKGTYYNIGSPVTPLDNCESCLCTLTGIVCEYDKEACYCEYNCKKYKNNEVIYNTTDGIGGCIIARCKENGTIYRYIYECTTTARPSTTFMFTTTPSTKNTGCYYNLNQNANGQFVPCSTKHITTVNLPTIRTETTATTTTPISSTTTTSTPSTTTETTTTTTPVPSTTAISTTSTVETTTTRSTSTHFRATMPIFIFLLSPFLQVLCSFFLLFYNTLLLLSPIIQAHTPPILTTGRLLVVIIILCEQTLILTCVCYAMPATLAFLYSLLGALYPLSRSIYTIHLEMDMTTEFATKFVSTTSTTTSKFTTPKTLPTSTTETMTTTSTKSQPTTTHQTATTVKTTTTCESCPPRHVANLLHKSNSMKHVCKKNETCLINNCTVATCQGNNVVTIEPVSCPPVKTLNCTNGFPPVKVFSSDGCCYHYECQCVCSGWGDPHYITFDGTYYTFLENCTYVLVQQITPKFGNFRVLVDNYFCDAVDGLSCPQSILIYYNSNEVVLTNTLYNGRMTNRIRFNQNWRCGMIFAIKIPFSLFGYNTEGQCGTCSNNTAEDCRLPNGRIISNCSHMANHWKVNVNDKPYCNLPPPKPTPPPGTPTIPPPMCKPSSLCDVILSDVFAECHKIIPPKHYHEGCVFDACRIINDSVACSSLEIYASLCTAHGVCVDWRSKTAGHCPFNCPSGKIYNACGPIHAPACENRICLIWKQLHIKDMHDLSGKIYHNGFTEGCYCPSGTKLFNSYTDVCVASCSCVGPDGMPKKPAETWTSNCQQCVCEATSLTVQCKTVQCAEPATITCDKEGYIAVQLPDPNQPCCMINECRCSSTYCLNEVKICPLGFKAVPILLEGDCCTTYDCKPMEVCVFHEAIYQPGKPIPQNKESCEECICTEEKDAKTKLNMITCYTVFCNKVCDAGYLYEDIEGQCCGECKQEKRLTRVYWTLTDSRGRIAGDRCLESTIKMSEDGCCKTCDIAIECQVRKQPTRIKTKTCESDQTVELTYCEGRCMTTSIYSSDANAMQHAWSCCQERKTSKRQINLTCLDGTSSLYSYIYIEQCGCTTTECKVGYAIYKCMVKPATFTNHNGQVCSSWGNFHYKSFDGTIFTFPGTCNYILSSHCKSSYEDFNIQIRRTVQDGRPVISHITMTIDGMQVEMFNQSVMVNGVLVIDSSRGTTWDARLKEMPNDKSRIHFEKTGKYIKMRGKIGLSILWNQEENIMLELDSKYVNQTCGLCGDFNQVHGHTEFMLNGIELSPVEFGPDVEAGCIVCFCSWPSSSPVRGARKQKLRAEQCVLLKRIAMKEGICKKILTSSAFSKCNEIVEPTDYIHVCEHDLCSCDSANLDFCMCNVFAEYSRQCAHSGGHPGNWRTSKLCFSSCPFNMVYKECGSPCVDTCFNSERSQLCEDHCLDGCFCPTGTVLDDINHTGCIPQEECFCVYNNENYSPGSSYQTPCRACTCFNGRWSCKEIPCAASCSVEGGSHITTFDKTDYTIHGDCSYVFVKASNKSDFSVLVELRQCGISKTNSCLKSVLLSLQGGETNVVIKPNGNVFLNQRSTQLPVSAANVRILKPSSFYIIVETQSGMQLQVQTSPIMQLRAILQPSHQKQTSGLCGNFNNIQTDDFHAISGVIEGTSASFANTWKIQHSCPNIVNIYEDPCSLNVEKGKYAEHWCALLTASEGPFSQCHSLESPLKYYSTCLYDTCSCTDSEDCMCAALSSYAYACAKKGVTLIGWRENICNKYTKTCKSSEEYSYSVTQSQPSCRALSNIDMASGITFFPVDGCVCRKGTYMDDSGNCVAISDCPCYYNGIAMESGEVAHEHGVMCICNQGHLSCSGSTVTQPACSPPLVYHNCSSAAKGTKGIECQKSCHTLDMDCYNSYCISGCVCPKGLVLDDEENCIPEHECPCIHNEATYSHGEAITVGCNTCTCKARKWHCTHKNCMVTCAVYGNGHYKTFDGKIYNFNGDCEYTLAQLDKGNSFHVVTRNSPCGSTGTTCSKTIKIFLGQFWDDLKNTGKGCSPSDRPDEDLIVEARGRAPLQSAETEILREPFLPGIFMVIKLQNEITIMWDKRTSLFIKLPSDFKGNMCGLCGNYDGNANNDFTTRSLSVVENVIEFGNSWKLDPTCANALESKDEDPCFANPYRKSWAQRQCCVLCAVCCVCCVLLVLPNVGVNPVPFYEACVNDACACDSGGDCECFCTAVASYAQACSEAGVCITWRTPTVCPLFCDYHNSIGECEWHYKPCGHRCMKTCKNPKGECQYGLLGCEGCYPDCPASRPYFNEETLKCVAQCGCYDKNKNLYNYGEKVLSEENCQSCWCTMEGISCNYDITECHCNYEGQSFPLNESIEIMNYTTGECKIVTCTDNGTVIINTSQCESVFISEKPIKLYTTSHKDISENTLSSSKVLSTDMKSRETSTKYSPFINTLKIFSTTKSANQEKTTYHQTDTTKVTTETSVTSSSSAAPTTCQPECHWTAWIDENHPKSQNEGDRESFEISLGKGKRVCKSKVHIKDIRCRANTFPDVPLAELDQDITCDLPSGLTCMNDKNARHKTCLDFEISYLCCDDDRLCSTISPPVSTTSTPVTKTLFQPGLTSSLSPPHISTQPTYGYPPSTASSAVYKQTSQANTFPTRKTSTVSTMKVTTETSVTSSSNAAPTTCQPECHWTAWIDENHPKSQNEGDRESFEISRGKGKRVCKSKVHIKDIRCRANIFPDVPLAELDQDITCDLPSGLTCINHKNARHKTCLDYEISYLCCDDDRLCSTISPPVSTTSTPVTKTLFQPGLTSSLSPPHISTQPTYGYPPSTASSAVYKETSQANTFPTGKTSTVSTTSTAVTKTLFQPGLTSSLSPPHISTQPTYGYPPSTASSAVYKETSQANTFPTGKTSTVSTTSTAVTKTLFQPGLTSSLSPPHISTQPTYGYPPSTASSAVYKETSQANTFPTGKTSTVSTTSTAVTKTLFQPGLTSSLSPPHISTQPTYGYPPSTASSAVYKETSQANTFPTGKTSTVSTTSTAVTKTLFQPGLTSSLSPPHISTQPTYGYPPSTASSAVYKETSQANTFPTGKTSTVSTTSTAVTKTLFQPGLTSSLSPPHISTQPTYGYPPSTASSAVYKETSQANTFPTGKTSTVSTTSTAVTKTLFQPGLTSSLSPPHISTQPTYGYPPSTASSAVYKETSQANTFPTGKTSTGLTCLNCKNAGHFKMCFNYEMSYLCCDDDRLCSTLSPPVSTTSTPVTKTLFQPGLTYSLSPPHISTQPTYGYPPSTASSAVYKETSQANTFPTGKTSTEQPDVCLFNGSTIAVGSNVTYEKDNCEVCECITTSDRPVMACKPIVCQENCQPGYTYVTKDSKCCGECVKTSCLLNDTVVIEPGNLWRPSGDKCTCYECEPGTLMVVKKVVVCPEESSVTCEEPATYSGYSSKEFIQKTGENLLGAQKQSSTEHIFSGKEESTRNFEDMHQNDLFIAEFVIVMEPDEDKDETMDKSNHSFSSAEGHYGSSVKPLSTTATIPLISVNKIHEKCQDDGTQNKNFQDRDQQLYSSMSASPLQFRQRYTNVMNTHNYTLSNNKYPILSKENDNSSFCPSVNTHENHSVERFSLASNKHMSSHESQELNIENLNSLRESPLTQSCDPTDSIKTGSSFGNISEIQSQCVPFLPRNSNEQLNVLSPLPIRIFKYPLCPSPSTLQSPYYGSSSTLSSAPLSPTPSHEINSRAPSRLSFLTSLLRSKKSSQKRPHAPDVNQYNLATHPSQSHLYLQNTDNPLTATRKSFSCFSLNNSNEFKTVQFQKQSDMLPSASESNISQPQSSFHQRPMRTLSPDAVYFKPPSCGLGPRKYISSPSTSRENLSPLNVKPPLNKYNYKPLKKYSIVGKARKVTLSPPVSPHKILDSQSNFISQTQTVSPNTRNYNTPSASFKARDHYYLTDIDHRPSVSPSTSMYITETNNFSHSDFKPFHKIPSENLKSKGDIDTPVNSNLSSYFNLLKPEKSSRKHEPICPSSDNAPSPTRSSLSRCSDFSSSQSLSYCSDHEHQQGTVRQTDNGCCQTCEPKVLPQKVCSVLSQSTYITSKGCKSKKPVELTYCEGNCKSSSMFSLKTQTMMDNCNCCKPTKLSKKQVELLCPNQTSMLYSYIYVNGCSCSPQECP</sequence>
<feature type="domain" description="VWFC" evidence="13">
    <location>
        <begin position="2089"/>
        <end position="2158"/>
    </location>
</feature>
<keyword evidence="6 8" id="KW-1015">Disulfide bond</keyword>
<evidence type="ECO:0000256" key="9">
    <source>
        <dbReference type="SAM" id="MobiDB-lite"/>
    </source>
</evidence>
<gene>
    <name evidence="15" type="ORF">PECUL_23A005470</name>
</gene>
<dbReference type="InterPro" id="IPR006207">
    <property type="entry name" value="Cys_knot_C"/>
</dbReference>
<dbReference type="CDD" id="cd19941">
    <property type="entry name" value="TIL"/>
    <property type="match status" value="6"/>
</dbReference>
<dbReference type="GO" id="GO:0005615">
    <property type="term" value="C:extracellular space"/>
    <property type="evidence" value="ECO:0007669"/>
    <property type="project" value="TreeGrafter"/>
</dbReference>
<dbReference type="InterPro" id="IPR002919">
    <property type="entry name" value="TIL_dom"/>
</dbReference>
<dbReference type="PANTHER" id="PTHR11339:SF408">
    <property type="entry name" value="MUCIN-5B"/>
    <property type="match status" value="1"/>
</dbReference>
<evidence type="ECO:0000256" key="2">
    <source>
        <dbReference type="ARBA" id="ARBA00022525"/>
    </source>
</evidence>
<feature type="transmembrane region" description="Helical" evidence="10">
    <location>
        <begin position="1429"/>
        <end position="1452"/>
    </location>
</feature>
<feature type="disulfide bond" evidence="8">
    <location>
        <begin position="2218"/>
        <end position="2267"/>
    </location>
</feature>
<feature type="domain" description="VWFD" evidence="14">
    <location>
        <begin position="404"/>
        <end position="579"/>
    </location>
</feature>
<feature type="domain" description="VWFD" evidence="14">
    <location>
        <begin position="51"/>
        <end position="221"/>
    </location>
</feature>
<feature type="disulfide bond" evidence="8">
    <location>
        <begin position="5298"/>
        <end position="5350"/>
    </location>
</feature>
<evidence type="ECO:0000259" key="14">
    <source>
        <dbReference type="PROSITE" id="PS51233"/>
    </source>
</evidence>
<organism evidence="15 16">
    <name type="scientific">Pelobates cultripes</name>
    <name type="common">Western spadefoot toad</name>
    <dbReference type="NCBI Taxonomy" id="61616"/>
    <lineage>
        <taxon>Eukaryota</taxon>
        <taxon>Metazoa</taxon>
        <taxon>Chordata</taxon>
        <taxon>Craniata</taxon>
        <taxon>Vertebrata</taxon>
        <taxon>Euteleostomi</taxon>
        <taxon>Amphibia</taxon>
        <taxon>Batrachia</taxon>
        <taxon>Anura</taxon>
        <taxon>Pelobatoidea</taxon>
        <taxon>Pelobatidae</taxon>
        <taxon>Pelobates</taxon>
    </lineage>
</organism>
<dbReference type="PROSITE" id="PS01225">
    <property type="entry name" value="CTCK_2"/>
    <property type="match status" value="2"/>
</dbReference>
<evidence type="ECO:0000256" key="1">
    <source>
        <dbReference type="ARBA" id="ARBA00004613"/>
    </source>
</evidence>
<keyword evidence="10" id="KW-0812">Transmembrane</keyword>
<feature type="disulfide bond" evidence="8">
    <location>
        <begin position="2233"/>
        <end position="2285"/>
    </location>
</feature>
<dbReference type="Pfam" id="PF01826">
    <property type="entry name" value="TIL"/>
    <property type="match status" value="3"/>
</dbReference>
<keyword evidence="3 11" id="KW-0732">Signal</keyword>
<comment type="caution">
    <text evidence="8">Lacks conserved residue(s) required for the propagation of feature annotation.</text>
</comment>
<keyword evidence="10" id="KW-0472">Membrane</keyword>
<dbReference type="Proteomes" id="UP001295444">
    <property type="component" value="Chromosome 12"/>
</dbReference>
<evidence type="ECO:0000313" key="15">
    <source>
        <dbReference type="EMBL" id="CAH2325411.1"/>
    </source>
</evidence>
<dbReference type="Pfam" id="PF25962">
    <property type="entry name" value="TIL_OTOGL_Mucin"/>
    <property type="match status" value="2"/>
</dbReference>
<dbReference type="SMART" id="SM00216">
    <property type="entry name" value="VWD"/>
    <property type="match status" value="7"/>
</dbReference>
<dbReference type="PROSITE" id="PS01185">
    <property type="entry name" value="CTCK_1"/>
    <property type="match status" value="1"/>
</dbReference>
<feature type="domain" description="VWFD" evidence="14">
    <location>
        <begin position="2312"/>
        <end position="2494"/>
    </location>
</feature>
<feature type="domain" description="VWFD" evidence="14">
    <location>
        <begin position="875"/>
        <end position="1074"/>
    </location>
</feature>
<feature type="region of interest" description="Disordered" evidence="9">
    <location>
        <begin position="4905"/>
        <end position="4927"/>
    </location>
</feature>
<keyword evidence="4" id="KW-0677">Repeat</keyword>
<dbReference type="SMART" id="SM00214">
    <property type="entry name" value="VWC"/>
    <property type="match status" value="7"/>
</dbReference>
<dbReference type="SMART" id="SM00215">
    <property type="entry name" value="VWC_out"/>
    <property type="match status" value="4"/>
</dbReference>
<evidence type="ECO:0000256" key="7">
    <source>
        <dbReference type="ARBA" id="ARBA00023180"/>
    </source>
</evidence>
<feature type="region of interest" description="Disordered" evidence="9">
    <location>
        <begin position="4693"/>
        <end position="4712"/>
    </location>
</feature>
<keyword evidence="10" id="KW-1133">Transmembrane helix</keyword>
<dbReference type="SMART" id="SM00041">
    <property type="entry name" value="CT"/>
    <property type="match status" value="2"/>
</dbReference>
<feature type="domain" description="VWFC" evidence="13">
    <location>
        <begin position="1980"/>
        <end position="2051"/>
    </location>
</feature>
<feature type="domain" description="VWFD" evidence="14">
    <location>
        <begin position="1663"/>
        <end position="1736"/>
    </location>
</feature>
<dbReference type="InterPro" id="IPR001007">
    <property type="entry name" value="VWF_dom"/>
</dbReference>
<feature type="compositionally biased region" description="Low complexity" evidence="9">
    <location>
        <begin position="4905"/>
        <end position="4921"/>
    </location>
</feature>
<reference evidence="15" key="1">
    <citation type="submission" date="2022-03" db="EMBL/GenBank/DDBJ databases">
        <authorList>
            <person name="Alioto T."/>
            <person name="Alioto T."/>
            <person name="Gomez Garrido J."/>
        </authorList>
    </citation>
    <scope>NUCLEOTIDE SEQUENCE</scope>
</reference>
<feature type="disulfide bond" evidence="8">
    <location>
        <begin position="5283"/>
        <end position="5332"/>
    </location>
</feature>
<dbReference type="PROSITE" id="PS50184">
    <property type="entry name" value="VWFC_2"/>
    <property type="match status" value="3"/>
</dbReference>
<evidence type="ECO:0000256" key="4">
    <source>
        <dbReference type="ARBA" id="ARBA00022737"/>
    </source>
</evidence>
<dbReference type="FunFam" id="2.10.25.10:FF:000153">
    <property type="entry name" value="MUC5B isoform 1"/>
    <property type="match status" value="2"/>
</dbReference>